<dbReference type="EMBL" id="JBHSDS010000010">
    <property type="protein sequence ID" value="MFC4360053.1"/>
    <property type="molecule type" value="Genomic_DNA"/>
</dbReference>
<feature type="transmembrane region" description="Helical" evidence="5">
    <location>
        <begin position="265"/>
        <end position="291"/>
    </location>
</feature>
<dbReference type="RefSeq" id="WP_267623250.1">
    <property type="nucleotide sequence ID" value="NZ_JAODIW010000008.1"/>
</dbReference>
<dbReference type="GO" id="GO:0050136">
    <property type="term" value="F:NADH dehydrogenase (quinone) (non-electrogenic) activity"/>
    <property type="evidence" value="ECO:0007669"/>
    <property type="project" value="UniProtKB-EC"/>
</dbReference>
<feature type="transmembrane region" description="Helical" evidence="5">
    <location>
        <begin position="163"/>
        <end position="182"/>
    </location>
</feature>
<reference evidence="6 7" key="1">
    <citation type="journal article" date="2019" name="Int. J. Syst. Evol. Microbiol.">
        <title>The Global Catalogue of Microorganisms (GCM) 10K type strain sequencing project: providing services to taxonomists for standard genome sequencing and annotation.</title>
        <authorList>
            <consortium name="The Broad Institute Genomics Platform"/>
            <consortium name="The Broad Institute Genome Sequencing Center for Infectious Disease"/>
            <person name="Wu L."/>
            <person name="Ma J."/>
        </authorList>
    </citation>
    <scope>NUCLEOTIDE SEQUENCE [LARGE SCALE GENOMIC DNA]</scope>
    <source>
        <strain evidence="6 7">CGMCC 1.12553</strain>
    </source>
</reference>
<comment type="caution">
    <text evidence="6">The sequence shown here is derived from an EMBL/GenBank/DDBJ whole genome shotgun (WGS) entry which is preliminary data.</text>
</comment>
<dbReference type="AlphaFoldDB" id="A0ABD5PH56"/>
<evidence type="ECO:0000256" key="3">
    <source>
        <dbReference type="ARBA" id="ARBA00022989"/>
    </source>
</evidence>
<keyword evidence="6" id="KW-0560">Oxidoreductase</keyword>
<proteinExistence type="inferred from homology"/>
<protein>
    <submittedName>
        <fullName evidence="6">NADH-quinone oxidoreductase subunit H</fullName>
        <ecNumber evidence="6">1.6.5.9</ecNumber>
    </submittedName>
</protein>
<feature type="transmembrane region" description="Helical" evidence="5">
    <location>
        <begin position="358"/>
        <end position="378"/>
    </location>
</feature>
<evidence type="ECO:0000256" key="5">
    <source>
        <dbReference type="SAM" id="Phobius"/>
    </source>
</evidence>
<dbReference type="Pfam" id="PF00146">
    <property type="entry name" value="NADHdh"/>
    <property type="match status" value="1"/>
</dbReference>
<feature type="transmembrane region" description="Helical" evidence="5">
    <location>
        <begin position="194"/>
        <end position="214"/>
    </location>
</feature>
<dbReference type="GO" id="GO:0016020">
    <property type="term" value="C:membrane"/>
    <property type="evidence" value="ECO:0007669"/>
    <property type="project" value="UniProtKB-SubCell"/>
</dbReference>
<keyword evidence="7" id="KW-1185">Reference proteome</keyword>
<evidence type="ECO:0000313" key="6">
    <source>
        <dbReference type="EMBL" id="MFC4360053.1"/>
    </source>
</evidence>
<keyword evidence="3 5" id="KW-1133">Transmembrane helix</keyword>
<keyword evidence="4 5" id="KW-0472">Membrane</keyword>
<dbReference type="InterPro" id="IPR001694">
    <property type="entry name" value="NADH_UbQ_OxRdtase_su1/FPO"/>
</dbReference>
<comment type="subcellular location">
    <subcellularLocation>
        <location evidence="1">Membrane</location>
        <topology evidence="1">Multi-pass membrane protein</topology>
    </subcellularLocation>
</comment>
<dbReference type="PANTHER" id="PTHR11432:SF3">
    <property type="entry name" value="NADH-UBIQUINONE OXIDOREDUCTASE CHAIN 1"/>
    <property type="match status" value="1"/>
</dbReference>
<keyword evidence="2 5" id="KW-0812">Transmembrane</keyword>
<feature type="transmembrane region" description="Helical" evidence="5">
    <location>
        <begin position="88"/>
        <end position="113"/>
    </location>
</feature>
<feature type="transmembrane region" description="Helical" evidence="5">
    <location>
        <begin position="398"/>
        <end position="417"/>
    </location>
</feature>
<accession>A0ABD5PH56</accession>
<evidence type="ECO:0000256" key="1">
    <source>
        <dbReference type="ARBA" id="ARBA00004141"/>
    </source>
</evidence>
<feature type="transmembrane region" description="Helical" evidence="5">
    <location>
        <begin position="125"/>
        <end position="143"/>
    </location>
</feature>
<evidence type="ECO:0000256" key="4">
    <source>
        <dbReference type="ARBA" id="ARBA00023136"/>
    </source>
</evidence>
<dbReference type="HAMAP" id="MF_01350">
    <property type="entry name" value="NDH1_NuoH"/>
    <property type="match status" value="1"/>
</dbReference>
<sequence>MSGVDLASVLLQQNGSGNATGNATNATAGNATNATAGNATNATAGNATNATAGNATNATAAGPTSETPLPDLISGLLGLDGFGIWGDAVAALLGAFLIANVMLTMTAVAGPWAKRKITAAFTDRIAVNRIGPFGLLIIVADAVRLLSKELIVPEGADRPAWDLAPIILPFSALLGFAVIPMGSGIQLADPETGLVFAFAAASIASLGLVMAGYASNNKYSMLGGLRSIAQNLAYEIPLVVTAASVVIFTGTLRMSEIVAVQSQPLIEAGALTIPSWFAFVNPFAFVLFLVANMAEIGRNPFDIPEAPTEIVAGYQTEYSSVYFVLFYLGEFIHIFLGGALMAVLFLGGAAPPVPALGFIPGFVWFVIKIWAFFLFTQWCRSAVPRVRIDQLIEIGWKGMLELAFANLVLTAIIVGVII</sequence>
<evidence type="ECO:0000256" key="2">
    <source>
        <dbReference type="ARBA" id="ARBA00022692"/>
    </source>
</evidence>
<dbReference type="EC" id="1.6.5.9" evidence="6"/>
<name>A0ABD5PH56_9EURY</name>
<gene>
    <name evidence="6" type="ORF">ACFO0N_19055</name>
</gene>
<dbReference type="Proteomes" id="UP001595921">
    <property type="component" value="Unassembled WGS sequence"/>
</dbReference>
<feature type="transmembrane region" description="Helical" evidence="5">
    <location>
        <begin position="321"/>
        <end position="346"/>
    </location>
</feature>
<organism evidence="6 7">
    <name type="scientific">Halobium salinum</name>
    <dbReference type="NCBI Taxonomy" id="1364940"/>
    <lineage>
        <taxon>Archaea</taxon>
        <taxon>Methanobacteriati</taxon>
        <taxon>Methanobacteriota</taxon>
        <taxon>Stenosarchaea group</taxon>
        <taxon>Halobacteria</taxon>
        <taxon>Halobacteriales</taxon>
        <taxon>Haloferacaceae</taxon>
        <taxon>Halobium</taxon>
    </lineage>
</organism>
<evidence type="ECO:0000313" key="7">
    <source>
        <dbReference type="Proteomes" id="UP001595921"/>
    </source>
</evidence>
<dbReference type="PANTHER" id="PTHR11432">
    <property type="entry name" value="NADH DEHYDROGENASE SUBUNIT 1"/>
    <property type="match status" value="1"/>
</dbReference>